<keyword evidence="7" id="KW-0808">Transferase</keyword>
<dbReference type="PROSITE" id="PS51177">
    <property type="entry name" value="LUMAZINE_BIND"/>
    <property type="match status" value="2"/>
</dbReference>
<evidence type="ECO:0000256" key="4">
    <source>
        <dbReference type="ARBA" id="ARBA00012827"/>
    </source>
</evidence>
<evidence type="ECO:0000256" key="9">
    <source>
        <dbReference type="NCBIfam" id="TIGR00187"/>
    </source>
</evidence>
<dbReference type="PANTHER" id="PTHR21098">
    <property type="entry name" value="RIBOFLAVIN SYNTHASE ALPHA CHAIN"/>
    <property type="match status" value="1"/>
</dbReference>
<dbReference type="NCBIfam" id="NF009566">
    <property type="entry name" value="PRK13020.1"/>
    <property type="match status" value="1"/>
</dbReference>
<dbReference type="PANTHER" id="PTHR21098:SF0">
    <property type="entry name" value="RIBOFLAVIN SYNTHASE"/>
    <property type="match status" value="1"/>
</dbReference>
<keyword evidence="13" id="KW-1185">Reference proteome</keyword>
<organism evidence="12 13">
    <name type="scientific">Candidatus Chlamydia sanziniae</name>
    <dbReference type="NCBI Taxonomy" id="1806891"/>
    <lineage>
        <taxon>Bacteria</taxon>
        <taxon>Pseudomonadati</taxon>
        <taxon>Chlamydiota</taxon>
        <taxon>Chlamydiia</taxon>
        <taxon>Chlamydiales</taxon>
        <taxon>Chlamydiaceae</taxon>
        <taxon>Chlamydia/Chlamydophila group</taxon>
        <taxon>Chlamydia</taxon>
    </lineage>
</organism>
<evidence type="ECO:0000256" key="3">
    <source>
        <dbReference type="ARBA" id="ARBA00004887"/>
    </source>
</evidence>
<dbReference type="Pfam" id="PF00677">
    <property type="entry name" value="Lum_binding"/>
    <property type="match status" value="2"/>
</dbReference>
<comment type="pathway">
    <text evidence="3">Cofactor biosynthesis; riboflavin biosynthesis; riboflavin from 2-hydroxy-3-oxobutyl phosphate and 5-amino-6-(D-ribitylamino)uracil: step 2/2.</text>
</comment>
<gene>
    <name evidence="12" type="ORF">Cs308_0156</name>
</gene>
<keyword evidence="8" id="KW-0677">Repeat</keyword>
<dbReference type="CDD" id="cd00402">
    <property type="entry name" value="Riboflavin_synthase_like"/>
    <property type="match status" value="1"/>
</dbReference>
<dbReference type="Proteomes" id="UP000078162">
    <property type="component" value="Chromosome"/>
</dbReference>
<accession>A0A1A9HUE1</accession>
<dbReference type="GO" id="GO:0009231">
    <property type="term" value="P:riboflavin biosynthetic process"/>
    <property type="evidence" value="ECO:0007669"/>
    <property type="project" value="UniProtKB-KW"/>
</dbReference>
<dbReference type="STRING" id="1806891.Cs308_0156"/>
<evidence type="ECO:0000256" key="7">
    <source>
        <dbReference type="ARBA" id="ARBA00022679"/>
    </source>
</evidence>
<dbReference type="NCBIfam" id="NF006767">
    <property type="entry name" value="PRK09289.1"/>
    <property type="match status" value="1"/>
</dbReference>
<dbReference type="NCBIfam" id="TIGR00187">
    <property type="entry name" value="ribE"/>
    <property type="match status" value="1"/>
</dbReference>
<dbReference type="PIRSF" id="PIRSF000498">
    <property type="entry name" value="Riboflavin_syn_A"/>
    <property type="match status" value="1"/>
</dbReference>
<evidence type="ECO:0000256" key="2">
    <source>
        <dbReference type="ARBA" id="ARBA00002803"/>
    </source>
</evidence>
<dbReference type="KEGG" id="csaz:Cs308_0156"/>
<dbReference type="Gene3D" id="2.40.30.20">
    <property type="match status" value="2"/>
</dbReference>
<evidence type="ECO:0000313" key="12">
    <source>
        <dbReference type="EMBL" id="ANH78327.1"/>
    </source>
</evidence>
<dbReference type="OrthoDB" id="9788537at2"/>
<dbReference type="PATRIC" id="fig|1806891.3.peg.150"/>
<sequence length="196" mass="21192">MFTGIVQELGEVCLLATRGNGLSLGVQSSSEFAHELVSGDSVAVDGVCLTVVRRDGNRIFFDVIPETLACTTIGERSVGDKVNLEGSLRMGDSMGGHLVSGHVLGTAEIVAIEENRYYFHVVENLAPYLFEKGFIAVDGASLTIVSVDGAVFSVGLIPETLQRTTLGYKREKARVNIEIETSTKIQVDTLRRLMKL</sequence>
<dbReference type="InterPro" id="IPR026017">
    <property type="entry name" value="Lumazine-bd_dom"/>
</dbReference>
<evidence type="ECO:0000256" key="1">
    <source>
        <dbReference type="ARBA" id="ARBA00000968"/>
    </source>
</evidence>
<comment type="catalytic activity">
    <reaction evidence="1">
        <text>2 6,7-dimethyl-8-(1-D-ribityl)lumazine + H(+) = 5-amino-6-(D-ribitylamino)uracil + riboflavin</text>
        <dbReference type="Rhea" id="RHEA:20772"/>
        <dbReference type="ChEBI" id="CHEBI:15378"/>
        <dbReference type="ChEBI" id="CHEBI:15934"/>
        <dbReference type="ChEBI" id="CHEBI:57986"/>
        <dbReference type="ChEBI" id="CHEBI:58201"/>
        <dbReference type="EC" id="2.5.1.9"/>
    </reaction>
</comment>
<name>A0A1A9HUE1_9CHLA</name>
<evidence type="ECO:0000256" key="5">
    <source>
        <dbReference type="ARBA" id="ARBA00013950"/>
    </source>
</evidence>
<feature type="domain" description="Lumazine-binding" evidence="11">
    <location>
        <begin position="98"/>
        <end position="190"/>
    </location>
</feature>
<dbReference type="EMBL" id="CP014639">
    <property type="protein sequence ID" value="ANH78327.1"/>
    <property type="molecule type" value="Genomic_DNA"/>
</dbReference>
<dbReference type="InterPro" id="IPR001783">
    <property type="entry name" value="Lumazine-bd"/>
</dbReference>
<comment type="function">
    <text evidence="2">Catalyzes the dismutation of two molecules of 6,7-dimethyl-8-ribityllumazine, resulting in the formation of riboflavin and 5-amino-6-(D-ribitylamino)uracil.</text>
</comment>
<dbReference type="InterPro" id="IPR023366">
    <property type="entry name" value="ATP_synth_asu-like_sf"/>
</dbReference>
<dbReference type="RefSeq" id="WP_066483311.1">
    <property type="nucleotide sequence ID" value="NZ_CP014639.1"/>
</dbReference>
<dbReference type="InterPro" id="IPR017938">
    <property type="entry name" value="Riboflavin_synthase-like_b-brl"/>
</dbReference>
<evidence type="ECO:0000256" key="8">
    <source>
        <dbReference type="ARBA" id="ARBA00022737"/>
    </source>
</evidence>
<dbReference type="FunFam" id="2.40.30.20:FF:000003">
    <property type="entry name" value="Riboflavin synthase, alpha subunit"/>
    <property type="match status" value="1"/>
</dbReference>
<feature type="repeat" description="Lumazine-binding" evidence="10">
    <location>
        <begin position="1"/>
        <end position="97"/>
    </location>
</feature>
<dbReference type="GO" id="GO:0004746">
    <property type="term" value="F:riboflavin synthase activity"/>
    <property type="evidence" value="ECO:0007669"/>
    <property type="project" value="UniProtKB-UniRule"/>
</dbReference>
<evidence type="ECO:0000256" key="10">
    <source>
        <dbReference type="PROSITE-ProRule" id="PRU00524"/>
    </source>
</evidence>
<protein>
    <recommendedName>
        <fullName evidence="5 9">Riboflavin synthase</fullName>
        <ecNumber evidence="4 9">2.5.1.9</ecNumber>
    </recommendedName>
</protein>
<proteinExistence type="predicted"/>
<evidence type="ECO:0000256" key="6">
    <source>
        <dbReference type="ARBA" id="ARBA00022619"/>
    </source>
</evidence>
<dbReference type="SUPFAM" id="SSF63380">
    <property type="entry name" value="Riboflavin synthase domain-like"/>
    <property type="match status" value="2"/>
</dbReference>
<dbReference type="EC" id="2.5.1.9" evidence="4 9"/>
<feature type="domain" description="Lumazine-binding" evidence="11">
    <location>
        <begin position="1"/>
        <end position="97"/>
    </location>
</feature>
<keyword evidence="6" id="KW-0686">Riboflavin biosynthesis</keyword>
<dbReference type="AlphaFoldDB" id="A0A1A9HUE1"/>
<evidence type="ECO:0000313" key="13">
    <source>
        <dbReference type="Proteomes" id="UP000078162"/>
    </source>
</evidence>
<evidence type="ECO:0000259" key="11">
    <source>
        <dbReference type="PROSITE" id="PS51177"/>
    </source>
</evidence>
<feature type="repeat" description="Lumazine-binding" evidence="10">
    <location>
        <begin position="98"/>
        <end position="190"/>
    </location>
</feature>
<reference evidence="13" key="1">
    <citation type="submission" date="2016-03" db="EMBL/GenBank/DDBJ databases">
        <title>Culture-independent genomics supports pathogen discovery for uncultivable bacteria within the genus Chlamydia.</title>
        <authorList>
            <person name="Taylor-Brown A."/>
            <person name="Bachmann N.L."/>
            <person name="Borel N."/>
            <person name="Polkinghorne A."/>
        </authorList>
    </citation>
    <scope>NUCLEOTIDE SEQUENCE [LARGE SCALE GENOMIC DNA]</scope>
    <source>
        <strain evidence="13">2742-308</strain>
    </source>
</reference>